<sequence length="42" mass="4645">MGTNVAFGHRCPTKQETNKRPSIRGLGVFSFTTVSENTPHIK</sequence>
<reference evidence="2 3" key="1">
    <citation type="submission" date="2013-08" db="EMBL/GenBank/DDBJ databases">
        <authorList>
            <person name="Weinstock G."/>
            <person name="Sodergren E."/>
            <person name="Wylie T."/>
            <person name="Fulton L."/>
            <person name="Fulton R."/>
            <person name="Fronick C."/>
            <person name="O'Laughlin M."/>
            <person name="Godfrey J."/>
            <person name="Miner T."/>
            <person name="Herter B."/>
            <person name="Appelbaum E."/>
            <person name="Cordes M."/>
            <person name="Lek S."/>
            <person name="Wollam A."/>
            <person name="Pepin K.H."/>
            <person name="Palsikar V.B."/>
            <person name="Mitreva M."/>
            <person name="Wilson R.K."/>
        </authorList>
    </citation>
    <scope>NUCLEOTIDE SEQUENCE [LARGE SCALE GENOMIC DNA]</scope>
    <source>
        <strain evidence="2 3">ATCC 15930</strain>
    </source>
</reference>
<dbReference type="Proteomes" id="UP000027442">
    <property type="component" value="Unassembled WGS sequence"/>
</dbReference>
<accession>A0A069QM16</accession>
<evidence type="ECO:0000313" key="2">
    <source>
        <dbReference type="EMBL" id="KDR53069.1"/>
    </source>
</evidence>
<proteinExistence type="predicted"/>
<keyword evidence="3" id="KW-1185">Reference proteome</keyword>
<feature type="region of interest" description="Disordered" evidence="1">
    <location>
        <begin position="1"/>
        <end position="21"/>
    </location>
</feature>
<dbReference type="AlphaFoldDB" id="A0A069QM16"/>
<protein>
    <submittedName>
        <fullName evidence="2">Uncharacterized protein</fullName>
    </submittedName>
</protein>
<organism evidence="2 3">
    <name type="scientific">Hoylesella loescheii DSM 19665 = JCM 12249 = ATCC 15930</name>
    <dbReference type="NCBI Taxonomy" id="1122985"/>
    <lineage>
        <taxon>Bacteria</taxon>
        <taxon>Pseudomonadati</taxon>
        <taxon>Bacteroidota</taxon>
        <taxon>Bacteroidia</taxon>
        <taxon>Bacteroidales</taxon>
        <taxon>Prevotellaceae</taxon>
        <taxon>Hoylesella</taxon>
    </lineage>
</organism>
<dbReference type="PATRIC" id="fig|1122985.7.peg.880"/>
<name>A0A069QM16_HOYLO</name>
<dbReference type="EMBL" id="JNGW01000031">
    <property type="protein sequence ID" value="KDR53069.1"/>
    <property type="molecule type" value="Genomic_DNA"/>
</dbReference>
<comment type="caution">
    <text evidence="2">The sequence shown here is derived from an EMBL/GenBank/DDBJ whole genome shotgun (WGS) entry which is preliminary data.</text>
</comment>
<evidence type="ECO:0000256" key="1">
    <source>
        <dbReference type="SAM" id="MobiDB-lite"/>
    </source>
</evidence>
<gene>
    <name evidence="2" type="ORF">HMPREF1991_00851</name>
</gene>
<evidence type="ECO:0000313" key="3">
    <source>
        <dbReference type="Proteomes" id="UP000027442"/>
    </source>
</evidence>
<dbReference type="HOGENOM" id="CLU_211028_0_0_10"/>